<protein>
    <recommendedName>
        <fullName evidence="1">NERD domain-containing protein</fullName>
    </recommendedName>
</protein>
<evidence type="ECO:0000259" key="1">
    <source>
        <dbReference type="Pfam" id="PF08378"/>
    </source>
</evidence>
<gene>
    <name evidence="2" type="ORF">AYM40_03360</name>
</gene>
<dbReference type="Proteomes" id="UP000076852">
    <property type="component" value="Chromosome 1"/>
</dbReference>
<dbReference type="Pfam" id="PF08378">
    <property type="entry name" value="NERD"/>
    <property type="match status" value="1"/>
</dbReference>
<dbReference type="KEGG" id="buz:AYM40_03360"/>
<evidence type="ECO:0000313" key="2">
    <source>
        <dbReference type="EMBL" id="ANB71511.1"/>
    </source>
</evidence>
<sequence>MEKVKVQLPSAGNEAFNIAACFEGLGMDSRRLDYERAGWMAQRRRLCSPLAKHVASVLKAMTDSAFVVRRGVVLEHAPGTRNPVTWIDCLAVSAYGAFAIDRYDWMGMVKSSMNADELLLHERPGVVSVQTSPLRRAKPALRHLRVILGAYNCPVESIAVFSASHCVLDPALPETILQAAELHHFMRTRLKRYRETHSQYLDSDSISAHLQSRCADWGKS</sequence>
<dbReference type="InterPro" id="IPR011528">
    <property type="entry name" value="NERD"/>
</dbReference>
<organism evidence="2 3">
    <name type="scientific">Paraburkholderia phytofirmans OLGA172</name>
    <dbReference type="NCBI Taxonomy" id="1417228"/>
    <lineage>
        <taxon>Bacteria</taxon>
        <taxon>Pseudomonadati</taxon>
        <taxon>Pseudomonadota</taxon>
        <taxon>Betaproteobacteria</taxon>
        <taxon>Burkholderiales</taxon>
        <taxon>Burkholderiaceae</taxon>
        <taxon>Paraburkholderia</taxon>
    </lineage>
</organism>
<accession>A0A160FHA1</accession>
<dbReference type="EMBL" id="CP014578">
    <property type="protein sequence ID" value="ANB71511.1"/>
    <property type="molecule type" value="Genomic_DNA"/>
</dbReference>
<proteinExistence type="predicted"/>
<reference evidence="2 3" key="1">
    <citation type="journal article" date="2016" name="Gene">
        <title>PacBio SMRT assembly of a complex multi-replicon genome reveals chlorocatechol degradative operon in a region of genome plasticity.</title>
        <authorList>
            <person name="Ricker N."/>
            <person name="Shen S.Y."/>
            <person name="Goordial J."/>
            <person name="Jin S."/>
            <person name="Fulthorpe R.R."/>
        </authorList>
    </citation>
    <scope>NUCLEOTIDE SEQUENCE [LARGE SCALE GENOMIC DNA]</scope>
    <source>
        <strain evidence="2 3">OLGA172</strain>
    </source>
</reference>
<dbReference type="OrthoDB" id="5782056at2"/>
<evidence type="ECO:0000313" key="3">
    <source>
        <dbReference type="Proteomes" id="UP000076852"/>
    </source>
</evidence>
<dbReference type="AlphaFoldDB" id="A0A160FHA1"/>
<name>A0A160FHA1_9BURK</name>
<keyword evidence="3" id="KW-1185">Reference proteome</keyword>
<feature type="domain" description="NERD" evidence="1">
    <location>
        <begin position="52"/>
        <end position="162"/>
    </location>
</feature>
<dbReference type="RefSeq" id="WP_063494978.1">
    <property type="nucleotide sequence ID" value="NZ_CP014578.1"/>
</dbReference>